<evidence type="ECO:0000256" key="2">
    <source>
        <dbReference type="ARBA" id="ARBA00022490"/>
    </source>
</evidence>
<gene>
    <name evidence="4" type="primary">tal</name>
    <name evidence="4" type="ORF">CAXC1_350008</name>
</gene>
<comment type="subcellular location">
    <subcellularLocation>
        <location evidence="1">Cytoplasm</location>
    </subcellularLocation>
</comment>
<keyword evidence="4" id="KW-0808">Transferase</keyword>
<dbReference type="InterPro" id="IPR004731">
    <property type="entry name" value="Transaldolase_3B/F6P_aldolase"/>
</dbReference>
<dbReference type="PANTHER" id="PTHR10683">
    <property type="entry name" value="TRANSALDOLASE"/>
    <property type="match status" value="1"/>
</dbReference>
<dbReference type="PROSITE" id="PS01054">
    <property type="entry name" value="TRANSALDOLASE_1"/>
    <property type="match status" value="1"/>
</dbReference>
<dbReference type="Gene3D" id="3.20.20.70">
    <property type="entry name" value="Aldolase class I"/>
    <property type="match status" value="1"/>
</dbReference>
<keyword evidence="3" id="KW-0704">Schiff base</keyword>
<comment type="caution">
    <text evidence="4">The sequence shown here is derived from an EMBL/GenBank/DDBJ whole genome shotgun (WGS) entry which is preliminary data.</text>
</comment>
<dbReference type="EC" id="2.2.1.2" evidence="4"/>
<dbReference type="Pfam" id="PF00923">
    <property type="entry name" value="TAL_FSA"/>
    <property type="match status" value="1"/>
</dbReference>
<name>A0ABP0ETP5_9RICK</name>
<keyword evidence="5" id="KW-1185">Reference proteome</keyword>
<protein>
    <submittedName>
        <fullName evidence="4">Transaldolase</fullName>
        <ecNumber evidence="4">2.2.1.2</ecNumber>
    </submittedName>
</protein>
<organism evidence="4 5">
    <name type="scientific">Candidatus Xenohaliotis californiensis</name>
    <dbReference type="NCBI Taxonomy" id="84677"/>
    <lineage>
        <taxon>Bacteria</taxon>
        <taxon>Pseudomonadati</taxon>
        <taxon>Pseudomonadota</taxon>
        <taxon>Alphaproteobacteria</taxon>
        <taxon>Rickettsiales</taxon>
        <taxon>Anaplasmataceae</taxon>
        <taxon>Candidatus Xenohaliotis</taxon>
    </lineage>
</organism>
<dbReference type="CDD" id="cd00956">
    <property type="entry name" value="Transaldolase_FSA"/>
    <property type="match status" value="1"/>
</dbReference>
<dbReference type="EMBL" id="CAWVOK010000028">
    <property type="protein sequence ID" value="CAK8163381.1"/>
    <property type="molecule type" value="Genomic_DNA"/>
</dbReference>
<dbReference type="PANTHER" id="PTHR10683:SF40">
    <property type="entry name" value="FRUCTOSE-6-PHOSPHATE ALDOLASE 1-RELATED"/>
    <property type="match status" value="1"/>
</dbReference>
<sequence>MKIFLDSVDISAIRDLLDFGIVDGITTNPSLIAKSGLNYNDVLSTICKMIDGPVNAEVIATDFKTMLLEARKLQAISKNIVIKLPITSDGLKASKYLVNNGYKVNITLCFTVSQALLAAKTGATYVSPFVGRLEDTGVDGLGLLNNIMTVYENYDIKTQIIAASIRNVYHVTELAGIGVDIVTIPPKIAHAMVQHPLTTSGLDGFLHDWHNAGNKNILSS</sequence>
<dbReference type="GO" id="GO:0004801">
    <property type="term" value="F:transaldolase activity"/>
    <property type="evidence" value="ECO:0007669"/>
    <property type="project" value="UniProtKB-EC"/>
</dbReference>
<dbReference type="SUPFAM" id="SSF51569">
    <property type="entry name" value="Aldolase"/>
    <property type="match status" value="1"/>
</dbReference>
<proteinExistence type="predicted"/>
<evidence type="ECO:0000313" key="5">
    <source>
        <dbReference type="Proteomes" id="UP001314181"/>
    </source>
</evidence>
<dbReference type="InterPro" id="IPR001585">
    <property type="entry name" value="TAL/FSA"/>
</dbReference>
<dbReference type="NCBIfam" id="TIGR00875">
    <property type="entry name" value="fsa_talC_mipB"/>
    <property type="match status" value="1"/>
</dbReference>
<keyword evidence="2" id="KW-0963">Cytoplasm</keyword>
<dbReference type="InterPro" id="IPR018225">
    <property type="entry name" value="Transaldolase_AS"/>
</dbReference>
<dbReference type="Proteomes" id="UP001314181">
    <property type="component" value="Unassembled WGS sequence"/>
</dbReference>
<accession>A0ABP0ETP5</accession>
<evidence type="ECO:0000313" key="4">
    <source>
        <dbReference type="EMBL" id="CAK8163381.1"/>
    </source>
</evidence>
<reference evidence="4 5" key="1">
    <citation type="submission" date="2024-01" db="EMBL/GenBank/DDBJ databases">
        <authorList>
            <person name="Kunselman E."/>
        </authorList>
    </citation>
    <scope>NUCLEOTIDE SEQUENCE [LARGE SCALE GENOMIC DNA]</scope>
    <source>
        <strain evidence="4">2 abalone samples</strain>
    </source>
</reference>
<dbReference type="PROSITE" id="PS00958">
    <property type="entry name" value="TRANSALDOLASE_2"/>
    <property type="match status" value="1"/>
</dbReference>
<evidence type="ECO:0000256" key="3">
    <source>
        <dbReference type="ARBA" id="ARBA00023270"/>
    </source>
</evidence>
<evidence type="ECO:0000256" key="1">
    <source>
        <dbReference type="ARBA" id="ARBA00004496"/>
    </source>
</evidence>
<dbReference type="InterPro" id="IPR013785">
    <property type="entry name" value="Aldolase_TIM"/>
</dbReference>
<dbReference type="RefSeq" id="WP_338364550.1">
    <property type="nucleotide sequence ID" value="NZ_CAWVOK010000028.1"/>
</dbReference>
<dbReference type="InterPro" id="IPR033919">
    <property type="entry name" value="TSA/FSA_arc/bac"/>
</dbReference>